<evidence type="ECO:0000256" key="1">
    <source>
        <dbReference type="ARBA" id="ARBA00007068"/>
    </source>
</evidence>
<evidence type="ECO:0000313" key="3">
    <source>
        <dbReference type="Proteomes" id="UP001321492"/>
    </source>
</evidence>
<dbReference type="InterPro" id="IPR005321">
    <property type="entry name" value="Peptidase_S58_DmpA"/>
</dbReference>
<comment type="similarity">
    <text evidence="1">Belongs to the peptidase S58 family.</text>
</comment>
<dbReference type="Pfam" id="PF03576">
    <property type="entry name" value="Peptidase_S58"/>
    <property type="match status" value="1"/>
</dbReference>
<dbReference type="CDD" id="cd02252">
    <property type="entry name" value="nylC_like"/>
    <property type="match status" value="1"/>
</dbReference>
<evidence type="ECO:0000313" key="2">
    <source>
        <dbReference type="EMBL" id="MDJ1158416.1"/>
    </source>
</evidence>
<dbReference type="RefSeq" id="WP_283740649.1">
    <property type="nucleotide sequence ID" value="NZ_JASJEV010000005.1"/>
</dbReference>
<dbReference type="Proteomes" id="UP001321492">
    <property type="component" value="Unassembled WGS sequence"/>
</dbReference>
<accession>A0ABT7AGD7</accession>
<gene>
    <name evidence="2" type="ORF">QNA08_09240</name>
</gene>
<dbReference type="Gene3D" id="3.60.70.12">
    <property type="entry name" value="L-amino peptidase D-ALA esterase/amidase"/>
    <property type="match status" value="1"/>
</dbReference>
<reference evidence="2 3" key="1">
    <citation type="submission" date="2023-05" db="EMBL/GenBank/DDBJ databases">
        <title>Chelatococcus sp. nov., a moderately thermophilic bacterium isolated from hot spring microbial mat.</title>
        <authorList>
            <person name="Hu C.-J."/>
            <person name="Li W.-J."/>
        </authorList>
    </citation>
    <scope>NUCLEOTIDE SEQUENCE [LARGE SCALE GENOMIC DNA]</scope>
    <source>
        <strain evidence="2 3">SYSU G07232</strain>
    </source>
</reference>
<name>A0ABT7AGD7_9HYPH</name>
<dbReference type="EMBL" id="JASJEV010000005">
    <property type="protein sequence ID" value="MDJ1158416.1"/>
    <property type="molecule type" value="Genomic_DNA"/>
</dbReference>
<dbReference type="PANTHER" id="PTHR36512">
    <property type="entry name" value="D-AMINOPEPTIDASE"/>
    <property type="match status" value="1"/>
</dbReference>
<sequence length="336" mass="33644">MRNLITDVPGIHVGNAHDPAAASGVTVALFEEPAVASVAVLGGAPGVRDTAALEPEMTVGAVDAIVFSGGSAFGLDAAGGVMSVLSMRGRGFAIGAARVPIVPQAILFDLNNGGLKPWAHGGGGEPPHRRLAAEAVAAAAPDFALGTAGAGYGATTANLKGGLGTASAVTRKGHLVGALVAVNAVGCTTVGDGPHFWAAPYERDGEFGGLGAPRHVPASALVPRFKGGPGANTTIALVATDAILDKRQAKRLALSAHDGLARALRPAHAPLDGDIVFAAATGRRPISDPIYDLAELCLLAADVLARACARGVYEATALPFPGALPAWKDRFGHRGG</sequence>
<comment type="caution">
    <text evidence="2">The sequence shown here is derived from an EMBL/GenBank/DDBJ whole genome shotgun (WGS) entry which is preliminary data.</text>
</comment>
<dbReference type="SUPFAM" id="SSF56266">
    <property type="entry name" value="DmpA/ArgJ-like"/>
    <property type="match status" value="1"/>
</dbReference>
<protein>
    <submittedName>
        <fullName evidence="2">P1 family peptidase</fullName>
    </submittedName>
</protein>
<dbReference type="InterPro" id="IPR016117">
    <property type="entry name" value="ArgJ-like_dom_sf"/>
</dbReference>
<keyword evidence="3" id="KW-1185">Reference proteome</keyword>
<dbReference type="PANTHER" id="PTHR36512:SF3">
    <property type="entry name" value="BLR5678 PROTEIN"/>
    <property type="match status" value="1"/>
</dbReference>
<organism evidence="2 3">
    <name type="scientific">Chelatococcus albus</name>
    <dbReference type="NCBI Taxonomy" id="3047466"/>
    <lineage>
        <taxon>Bacteria</taxon>
        <taxon>Pseudomonadati</taxon>
        <taxon>Pseudomonadota</taxon>
        <taxon>Alphaproteobacteria</taxon>
        <taxon>Hyphomicrobiales</taxon>
        <taxon>Chelatococcaceae</taxon>
        <taxon>Chelatococcus</taxon>
    </lineage>
</organism>
<proteinExistence type="inferred from homology"/>